<feature type="region of interest" description="Disordered" evidence="11">
    <location>
        <begin position="348"/>
        <end position="401"/>
    </location>
</feature>
<keyword evidence="6 14" id="KW-0418">Kinase</keyword>
<dbReference type="PROSITE" id="PS00107">
    <property type="entry name" value="PROTEIN_KINASE_ATP"/>
    <property type="match status" value="1"/>
</dbReference>
<dbReference type="InterPro" id="IPR000719">
    <property type="entry name" value="Prot_kinase_dom"/>
</dbReference>
<dbReference type="PANTHER" id="PTHR24346:SF30">
    <property type="entry name" value="MATERNAL EMBRYONIC LEUCINE ZIPPER KINASE"/>
    <property type="match status" value="1"/>
</dbReference>
<evidence type="ECO:0000256" key="7">
    <source>
        <dbReference type="ARBA" id="ARBA00022840"/>
    </source>
</evidence>
<name>A0A3S3RTK8_9ACAR</name>
<dbReference type="GO" id="GO:0005524">
    <property type="term" value="F:ATP binding"/>
    <property type="evidence" value="ECO:0007669"/>
    <property type="project" value="UniProtKB-UniRule"/>
</dbReference>
<comment type="catalytic activity">
    <reaction evidence="9">
        <text>L-seryl-[protein] + ATP = O-phospho-L-seryl-[protein] + ADP + H(+)</text>
        <dbReference type="Rhea" id="RHEA:17989"/>
        <dbReference type="Rhea" id="RHEA-COMP:9863"/>
        <dbReference type="Rhea" id="RHEA-COMP:11604"/>
        <dbReference type="ChEBI" id="CHEBI:15378"/>
        <dbReference type="ChEBI" id="CHEBI:29999"/>
        <dbReference type="ChEBI" id="CHEBI:30616"/>
        <dbReference type="ChEBI" id="CHEBI:83421"/>
        <dbReference type="ChEBI" id="CHEBI:456216"/>
        <dbReference type="EC" id="2.7.11.1"/>
    </reaction>
</comment>
<evidence type="ECO:0000256" key="9">
    <source>
        <dbReference type="ARBA" id="ARBA00048679"/>
    </source>
</evidence>
<keyword evidence="3" id="KW-0723">Serine/threonine-protein kinase</keyword>
<evidence type="ECO:0000259" key="13">
    <source>
        <dbReference type="PROSITE" id="PS50032"/>
    </source>
</evidence>
<keyword evidence="5 10" id="KW-0547">Nucleotide-binding</keyword>
<dbReference type="PROSITE" id="PS50011">
    <property type="entry name" value="PROTEIN_KINASE_DOM"/>
    <property type="match status" value="1"/>
</dbReference>
<proteinExistence type="inferred from homology"/>
<evidence type="ECO:0000256" key="8">
    <source>
        <dbReference type="ARBA" id="ARBA00047899"/>
    </source>
</evidence>
<sequence length="566" mass="63226">MAPFGNETLNEDIDIDIGYYIHKEKLGEGGFSKVMLATHLLTGEKVAVKCMDKKKLGQDLFRIKTEIKALRILRHKNIAKLLQVIENESKIYLVLEISSKSLFHLKTCCGSPAYAAPELIAGNVYSGPAADVWSAGVILYALLVGQLPFDDENLSNLYKKIQAGNYKIPFWLSEESKSVIRSMLNINPAKRITVKDLLRHPWINAGIDPSNIRVEIHAGQMDEGLLWEVHKYFPMTPLAKLRKNIAAGFGYQTASYWLLKSKLERGLPIGRNLAKKQSNSVDSILDKIQEETEVDAQQTSKSEEFLASASIKPQLLAVKPKQNLDQDLDRVNLEKPENRKHKLLDKLGHVNTSTPPKRKPEPFLLSPRKTCGANSPASKIPVPIKSPLRDANETSNKPTVENSPKIAKTIDYFEKLTNSPLRDVNVTNDSCKTPVKQSILPTPKKSLLKRILATATPSAGVNPRNITASAHTTTKNITMTAYGDANQCVAKIMEGLTAKGIECKQKGFLLRCALNNKYENVLTFNLEVCKFGDKCAIQRKRLRGDAWHYKKICEEILRISNEMTTD</sequence>
<dbReference type="FunFam" id="1.10.510.10:FF:000571">
    <property type="entry name" value="Maternal embryonic leucine zipper kinase"/>
    <property type="match status" value="1"/>
</dbReference>
<dbReference type="Proteomes" id="UP000285301">
    <property type="component" value="Unassembled WGS sequence"/>
</dbReference>
<dbReference type="GO" id="GO:0005737">
    <property type="term" value="C:cytoplasm"/>
    <property type="evidence" value="ECO:0007669"/>
    <property type="project" value="TreeGrafter"/>
</dbReference>
<dbReference type="EC" id="2.7.11.1" evidence="2"/>
<evidence type="ECO:0000313" key="15">
    <source>
        <dbReference type="EMBL" id="RWS07022.1"/>
    </source>
</evidence>
<dbReference type="InterPro" id="IPR017441">
    <property type="entry name" value="Protein_kinase_ATP_BS"/>
</dbReference>
<keyword evidence="4" id="KW-0808">Transferase</keyword>
<reference evidence="14" key="2">
    <citation type="submission" date="2018-11" db="EMBL/GenBank/DDBJ databases">
        <title>Trombidioid mite genomics.</title>
        <authorList>
            <person name="Dong X."/>
        </authorList>
    </citation>
    <scope>NUCLEOTIDE SEQUENCE</scope>
    <source>
        <strain evidence="14">UoL-WK</strain>
    </source>
</reference>
<dbReference type="EMBL" id="NCKU01004516">
    <property type="protein sequence ID" value="RWS05842.1"/>
    <property type="molecule type" value="Genomic_DNA"/>
</dbReference>
<evidence type="ECO:0000256" key="10">
    <source>
        <dbReference type="PROSITE-ProRule" id="PRU10141"/>
    </source>
</evidence>
<comment type="caution">
    <text evidence="14">The sequence shown here is derived from an EMBL/GenBank/DDBJ whole genome shotgun (WGS) entry which is preliminary data.</text>
</comment>
<dbReference type="PANTHER" id="PTHR24346">
    <property type="entry name" value="MAP/MICROTUBULE AFFINITY-REGULATING KINASE"/>
    <property type="match status" value="1"/>
</dbReference>
<protein>
    <recommendedName>
        <fullName evidence="2">non-specific serine/threonine protein kinase</fullName>
        <ecNumber evidence="2">2.7.11.1</ecNumber>
    </recommendedName>
</protein>
<evidence type="ECO:0000313" key="16">
    <source>
        <dbReference type="EMBL" id="RWS09387.1"/>
    </source>
</evidence>
<dbReference type="OrthoDB" id="6488637at2759"/>
<evidence type="ECO:0000256" key="6">
    <source>
        <dbReference type="ARBA" id="ARBA00022777"/>
    </source>
</evidence>
<dbReference type="InterPro" id="IPR028375">
    <property type="entry name" value="KA1/Ssp2_C"/>
</dbReference>
<evidence type="ECO:0000313" key="17">
    <source>
        <dbReference type="Proteomes" id="UP000285301"/>
    </source>
</evidence>
<dbReference type="Gene3D" id="1.10.510.10">
    <property type="entry name" value="Transferase(Phosphotransferase) domain 1"/>
    <property type="match status" value="2"/>
</dbReference>
<dbReference type="EMBL" id="NCKU01003727">
    <property type="protein sequence ID" value="RWS07022.1"/>
    <property type="molecule type" value="Genomic_DNA"/>
</dbReference>
<dbReference type="Pfam" id="PF00069">
    <property type="entry name" value="Pkinase"/>
    <property type="match status" value="2"/>
</dbReference>
<evidence type="ECO:0000256" key="4">
    <source>
        <dbReference type="ARBA" id="ARBA00022679"/>
    </source>
</evidence>
<evidence type="ECO:0000256" key="11">
    <source>
        <dbReference type="SAM" id="MobiDB-lite"/>
    </source>
</evidence>
<dbReference type="GO" id="GO:0035556">
    <property type="term" value="P:intracellular signal transduction"/>
    <property type="evidence" value="ECO:0007669"/>
    <property type="project" value="TreeGrafter"/>
</dbReference>
<feature type="domain" description="Protein kinase" evidence="12">
    <location>
        <begin position="1"/>
        <end position="203"/>
    </location>
</feature>
<dbReference type="GO" id="GO:0004674">
    <property type="term" value="F:protein serine/threonine kinase activity"/>
    <property type="evidence" value="ECO:0007669"/>
    <property type="project" value="UniProtKB-KW"/>
</dbReference>
<keyword evidence="7 10" id="KW-0067">ATP-binding</keyword>
<gene>
    <name evidence="15" type="ORF">B4U79_01355</name>
    <name evidence="14" type="ORF">B4U79_13791</name>
    <name evidence="16" type="ORF">B4U79_15405</name>
</gene>
<dbReference type="FunFam" id="3.30.200.20:FF:000003">
    <property type="entry name" value="Non-specific serine/threonine protein kinase"/>
    <property type="match status" value="1"/>
</dbReference>
<dbReference type="SUPFAM" id="SSF103243">
    <property type="entry name" value="KA1-like"/>
    <property type="match status" value="1"/>
</dbReference>
<evidence type="ECO:0000256" key="2">
    <source>
        <dbReference type="ARBA" id="ARBA00012513"/>
    </source>
</evidence>
<dbReference type="SUPFAM" id="SSF56112">
    <property type="entry name" value="Protein kinase-like (PK-like)"/>
    <property type="match status" value="1"/>
</dbReference>
<feature type="binding site" evidence="10">
    <location>
        <position position="49"/>
    </location>
    <ligand>
        <name>ATP</name>
        <dbReference type="ChEBI" id="CHEBI:30616"/>
    </ligand>
</feature>
<accession>A0A3S3RTK8</accession>
<dbReference type="InterPro" id="IPR001772">
    <property type="entry name" value="KA1_dom"/>
</dbReference>
<evidence type="ECO:0000256" key="1">
    <source>
        <dbReference type="ARBA" id="ARBA00006234"/>
    </source>
</evidence>
<evidence type="ECO:0000259" key="12">
    <source>
        <dbReference type="PROSITE" id="PS50011"/>
    </source>
</evidence>
<reference evidence="14 17" key="1">
    <citation type="journal article" date="2018" name="Gigascience">
        <title>Genomes of trombidid mites reveal novel predicted allergens and laterally-transferred genes associated with secondary metabolism.</title>
        <authorList>
            <person name="Dong X."/>
            <person name="Chaisiri K."/>
            <person name="Xia D."/>
            <person name="Armstrong S.D."/>
            <person name="Fang Y."/>
            <person name="Donnelly M.J."/>
            <person name="Kadowaki T."/>
            <person name="McGarry J.W."/>
            <person name="Darby A.C."/>
            <person name="Makepeace B.L."/>
        </authorList>
    </citation>
    <scope>NUCLEOTIDE SEQUENCE [LARGE SCALE GENOMIC DNA]</scope>
    <source>
        <strain evidence="14">UoL-WK</strain>
    </source>
</reference>
<comment type="catalytic activity">
    <reaction evidence="8">
        <text>L-threonyl-[protein] + ATP = O-phospho-L-threonyl-[protein] + ADP + H(+)</text>
        <dbReference type="Rhea" id="RHEA:46608"/>
        <dbReference type="Rhea" id="RHEA-COMP:11060"/>
        <dbReference type="Rhea" id="RHEA-COMP:11605"/>
        <dbReference type="ChEBI" id="CHEBI:15378"/>
        <dbReference type="ChEBI" id="CHEBI:30013"/>
        <dbReference type="ChEBI" id="CHEBI:30616"/>
        <dbReference type="ChEBI" id="CHEBI:61977"/>
        <dbReference type="ChEBI" id="CHEBI:456216"/>
        <dbReference type="EC" id="2.7.11.1"/>
    </reaction>
</comment>
<comment type="similarity">
    <text evidence="1">Belongs to the protein kinase superfamily. CAMK Ser/Thr protein kinase family. SNF1 subfamily.</text>
</comment>
<organism evidence="14 17">
    <name type="scientific">Dinothrombium tinctorium</name>
    <dbReference type="NCBI Taxonomy" id="1965070"/>
    <lineage>
        <taxon>Eukaryota</taxon>
        <taxon>Metazoa</taxon>
        <taxon>Ecdysozoa</taxon>
        <taxon>Arthropoda</taxon>
        <taxon>Chelicerata</taxon>
        <taxon>Arachnida</taxon>
        <taxon>Acari</taxon>
        <taxon>Acariformes</taxon>
        <taxon>Trombidiformes</taxon>
        <taxon>Prostigmata</taxon>
        <taxon>Anystina</taxon>
        <taxon>Parasitengona</taxon>
        <taxon>Trombidioidea</taxon>
        <taxon>Trombidiidae</taxon>
        <taxon>Dinothrombium</taxon>
    </lineage>
</organism>
<keyword evidence="17" id="KW-1185">Reference proteome</keyword>
<dbReference type="PROSITE" id="PS50032">
    <property type="entry name" value="KA1"/>
    <property type="match status" value="1"/>
</dbReference>
<dbReference type="Pfam" id="PF02149">
    <property type="entry name" value="KA1"/>
    <property type="match status" value="1"/>
</dbReference>
<evidence type="ECO:0000256" key="3">
    <source>
        <dbReference type="ARBA" id="ARBA00022527"/>
    </source>
</evidence>
<dbReference type="STRING" id="1965070.A0A3S3RTK8"/>
<feature type="domain" description="KA1" evidence="13">
    <location>
        <begin position="515"/>
        <end position="562"/>
    </location>
</feature>
<evidence type="ECO:0000256" key="5">
    <source>
        <dbReference type="ARBA" id="ARBA00022741"/>
    </source>
</evidence>
<dbReference type="InterPro" id="IPR011009">
    <property type="entry name" value="Kinase-like_dom_sf"/>
</dbReference>
<evidence type="ECO:0000313" key="14">
    <source>
        <dbReference type="EMBL" id="RWS05842.1"/>
    </source>
</evidence>
<dbReference type="EMBL" id="NCKU01002531">
    <property type="protein sequence ID" value="RWS09387.1"/>
    <property type="molecule type" value="Genomic_DNA"/>
</dbReference>
<dbReference type="Gene3D" id="3.30.310.80">
    <property type="entry name" value="Kinase associated domain 1, KA1"/>
    <property type="match status" value="1"/>
</dbReference>
<dbReference type="AlphaFoldDB" id="A0A3S3RTK8"/>